<evidence type="ECO:0000313" key="5">
    <source>
        <dbReference type="Proteomes" id="UP000053791"/>
    </source>
</evidence>
<evidence type="ECO:0000256" key="1">
    <source>
        <dbReference type="SAM" id="MobiDB-lite"/>
    </source>
</evidence>
<dbReference type="InterPro" id="IPR009003">
    <property type="entry name" value="Peptidase_S1_PA"/>
</dbReference>
<evidence type="ECO:0000256" key="2">
    <source>
        <dbReference type="SAM" id="SignalP"/>
    </source>
</evidence>
<dbReference type="Pfam" id="PF01471">
    <property type="entry name" value="PG_binding_1"/>
    <property type="match status" value="1"/>
</dbReference>
<dbReference type="AlphaFoldDB" id="A0A101CYD7"/>
<dbReference type="EMBL" id="LQBQ01000001">
    <property type="protein sequence ID" value="KUJ85658.1"/>
    <property type="molecule type" value="Genomic_DNA"/>
</dbReference>
<dbReference type="RefSeq" id="WP_068343642.1">
    <property type="nucleotide sequence ID" value="NZ_LQBQ01000001.1"/>
</dbReference>
<name>A0A101CYD7_9RHOB</name>
<protein>
    <submittedName>
        <fullName evidence="4">Peptidoglycan-binding protein</fullName>
    </submittedName>
</protein>
<keyword evidence="2" id="KW-0732">Signal</keyword>
<proteinExistence type="predicted"/>
<accession>A0A101CYD7</accession>
<organism evidence="4 5">
    <name type="scientific">Ruegeria marisrubri</name>
    <dbReference type="NCBI Taxonomy" id="1685379"/>
    <lineage>
        <taxon>Bacteria</taxon>
        <taxon>Pseudomonadati</taxon>
        <taxon>Pseudomonadota</taxon>
        <taxon>Alphaproteobacteria</taxon>
        <taxon>Rhodobacterales</taxon>
        <taxon>Roseobacteraceae</taxon>
        <taxon>Ruegeria</taxon>
    </lineage>
</organism>
<gene>
    <name evidence="4" type="ORF">AVO45_01315</name>
</gene>
<reference evidence="4 5" key="1">
    <citation type="submission" date="2015-12" db="EMBL/GenBank/DDBJ databases">
        <authorList>
            <person name="Shamseldin A."/>
            <person name="Moawad H."/>
            <person name="Abd El-Rahim W.M."/>
            <person name="Sadowsky M.J."/>
        </authorList>
    </citation>
    <scope>NUCLEOTIDE SEQUENCE [LARGE SCALE GENOMIC DNA]</scope>
    <source>
        <strain evidence="4 5">ZGT118</strain>
    </source>
</reference>
<dbReference type="Gene3D" id="2.40.10.120">
    <property type="match status" value="1"/>
</dbReference>
<dbReference type="Pfam" id="PF13365">
    <property type="entry name" value="Trypsin_2"/>
    <property type="match status" value="1"/>
</dbReference>
<dbReference type="Gene3D" id="1.10.101.10">
    <property type="entry name" value="PGBD-like superfamily/PGBD"/>
    <property type="match status" value="1"/>
</dbReference>
<dbReference type="OrthoDB" id="6810892at2"/>
<feature type="domain" description="Peptidoglycan binding-like" evidence="3">
    <location>
        <begin position="158"/>
        <end position="213"/>
    </location>
</feature>
<dbReference type="SUPFAM" id="SSF47090">
    <property type="entry name" value="PGBD-like"/>
    <property type="match status" value="1"/>
</dbReference>
<evidence type="ECO:0000313" key="4">
    <source>
        <dbReference type="EMBL" id="KUJ85658.1"/>
    </source>
</evidence>
<dbReference type="Proteomes" id="UP000053791">
    <property type="component" value="Unassembled WGS sequence"/>
</dbReference>
<evidence type="ECO:0000259" key="3">
    <source>
        <dbReference type="Pfam" id="PF01471"/>
    </source>
</evidence>
<dbReference type="InterPro" id="IPR002477">
    <property type="entry name" value="Peptidoglycan-bd-like"/>
</dbReference>
<keyword evidence="5" id="KW-1185">Reference proteome</keyword>
<sequence length="581" mass="62806">MIRAFTAIVFLVFTGLQAAVAQQGQEEGVWVQIEAQPTLRQAQDRAQAYSDVLADVNGFRLSSGWYAIVLGPYLRSDAEQVLRVYRAEGQIPRDSFLAFSRSLGPQFWPIGANVLNQPAVVTPVPQPAEPEQPEIVHRDEPEDETPAEARQSERLLTQQERKALQLALQAAGFYNAAIDGAFGPGTRRSMADWQIYNGYEATGVLTTLQRKRLMDDYNEPLTSVGMERYADRDAGIEMQLPMGVIRFDRHEAPFAHFESTSDLGARVLLISQKGDEATLRGLYEVMQSLEIVPLDGPRSRSKTGFVLEGQGNGIVSHTEARLENGEIKGFTLVWPEGDEARRARVLAAMKASFRRLDGVLPDTAGAQAEQQIDLLAGLRIRKPRLSRSGFFAAPDGAVLTVAEATTGCSRITIDDRFDAEVAKLDDQLGVALLRPTKALVPMSVAQLGTAEPRISSEVAVSGYSYEGALGAPTLTFGKVSDVRGLNGEDAMSRLDLEAQAGDAGGPVLDENGSVVGILLSRPSKGKSLPQNVSLAADAEALAGLLADAGLHAEPAQAEHEISPDELNNRASEMTVLVSCWD</sequence>
<feature type="chain" id="PRO_5007095547" evidence="2">
    <location>
        <begin position="19"/>
        <end position="581"/>
    </location>
</feature>
<comment type="caution">
    <text evidence="4">The sequence shown here is derived from an EMBL/GenBank/DDBJ whole genome shotgun (WGS) entry which is preliminary data.</text>
</comment>
<dbReference type="InterPro" id="IPR036366">
    <property type="entry name" value="PGBDSf"/>
</dbReference>
<dbReference type="SUPFAM" id="SSF50494">
    <property type="entry name" value="Trypsin-like serine proteases"/>
    <property type="match status" value="1"/>
</dbReference>
<dbReference type="InterPro" id="IPR036365">
    <property type="entry name" value="PGBD-like_sf"/>
</dbReference>
<feature type="region of interest" description="Disordered" evidence="1">
    <location>
        <begin position="124"/>
        <end position="151"/>
    </location>
</feature>
<dbReference type="STRING" id="1685379.AVO45_01315"/>
<feature type="signal peptide" evidence="2">
    <location>
        <begin position="1"/>
        <end position="18"/>
    </location>
</feature>